<keyword evidence="8" id="KW-1185">Reference proteome</keyword>
<keyword evidence="3 6" id="KW-0812">Transmembrane</keyword>
<sequence>RNKYWLAGTALVAGAALGPFALTGIAAAIGFGEAGIVAGSIAAWIMSLQGGAVAAGSLVAILQSVVAAGLGIGGFIAASIGGAYFGAAIAK</sequence>
<gene>
    <name evidence="7" type="ORF">FCALED_LOCUS16773</name>
</gene>
<comment type="subcellular location">
    <subcellularLocation>
        <location evidence="1">Membrane</location>
        <topology evidence="1">Multi-pass membrane protein</topology>
    </subcellularLocation>
</comment>
<dbReference type="Proteomes" id="UP000789570">
    <property type="component" value="Unassembled WGS sequence"/>
</dbReference>
<dbReference type="InterPro" id="IPR038213">
    <property type="entry name" value="IFI6/IFI27-like_sf"/>
</dbReference>
<evidence type="ECO:0000256" key="6">
    <source>
        <dbReference type="SAM" id="Phobius"/>
    </source>
</evidence>
<keyword evidence="5 6" id="KW-0472">Membrane</keyword>
<dbReference type="GO" id="GO:0016020">
    <property type="term" value="C:membrane"/>
    <property type="evidence" value="ECO:0007669"/>
    <property type="project" value="UniProtKB-SubCell"/>
</dbReference>
<evidence type="ECO:0000313" key="7">
    <source>
        <dbReference type="EMBL" id="CAG8758570.1"/>
    </source>
</evidence>
<proteinExistence type="inferred from homology"/>
<dbReference type="Pfam" id="PF06140">
    <property type="entry name" value="Ifi-6-16"/>
    <property type="match status" value="1"/>
</dbReference>
<dbReference type="AlphaFoldDB" id="A0A9N9J1X3"/>
<evidence type="ECO:0000256" key="5">
    <source>
        <dbReference type="ARBA" id="ARBA00023136"/>
    </source>
</evidence>
<comment type="similarity">
    <text evidence="2">Belongs to the IFI6/IFI27 family.</text>
</comment>
<feature type="transmembrane region" description="Helical" evidence="6">
    <location>
        <begin position="41"/>
        <end position="62"/>
    </location>
</feature>
<dbReference type="InterPro" id="IPR009311">
    <property type="entry name" value="IFI6/IFI27-like"/>
</dbReference>
<dbReference type="EMBL" id="CAJVPQ010021515">
    <property type="protein sequence ID" value="CAG8758570.1"/>
    <property type="molecule type" value="Genomic_DNA"/>
</dbReference>
<evidence type="ECO:0000313" key="8">
    <source>
        <dbReference type="Proteomes" id="UP000789570"/>
    </source>
</evidence>
<organism evidence="7 8">
    <name type="scientific">Funneliformis caledonium</name>
    <dbReference type="NCBI Taxonomy" id="1117310"/>
    <lineage>
        <taxon>Eukaryota</taxon>
        <taxon>Fungi</taxon>
        <taxon>Fungi incertae sedis</taxon>
        <taxon>Mucoromycota</taxon>
        <taxon>Glomeromycotina</taxon>
        <taxon>Glomeromycetes</taxon>
        <taxon>Glomerales</taxon>
        <taxon>Glomeraceae</taxon>
        <taxon>Funneliformis</taxon>
    </lineage>
</organism>
<protein>
    <submittedName>
        <fullName evidence="7">9053_t:CDS:1</fullName>
    </submittedName>
</protein>
<dbReference type="PANTHER" id="PTHR16932">
    <property type="entry name" value="INTERFERON ALPHA-INDUCIBLE PROTEIN 27"/>
    <property type="match status" value="1"/>
</dbReference>
<name>A0A9N9J1X3_9GLOM</name>
<evidence type="ECO:0000256" key="1">
    <source>
        <dbReference type="ARBA" id="ARBA00004141"/>
    </source>
</evidence>
<evidence type="ECO:0000256" key="2">
    <source>
        <dbReference type="ARBA" id="ARBA00007262"/>
    </source>
</evidence>
<dbReference type="Gene3D" id="6.10.110.10">
    <property type="match status" value="1"/>
</dbReference>
<accession>A0A9N9J1X3</accession>
<evidence type="ECO:0000256" key="4">
    <source>
        <dbReference type="ARBA" id="ARBA00022989"/>
    </source>
</evidence>
<feature type="non-terminal residue" evidence="7">
    <location>
        <position position="1"/>
    </location>
</feature>
<comment type="caution">
    <text evidence="7">The sequence shown here is derived from an EMBL/GenBank/DDBJ whole genome shotgun (WGS) entry which is preliminary data.</text>
</comment>
<dbReference type="PANTHER" id="PTHR16932:SF18">
    <property type="entry name" value="INTERFERON, ALPHA-INDUCIBLE PROTEIN 27-LIKE 2"/>
    <property type="match status" value="1"/>
</dbReference>
<keyword evidence="4 6" id="KW-1133">Transmembrane helix</keyword>
<feature type="transmembrane region" description="Helical" evidence="6">
    <location>
        <begin position="68"/>
        <end position="90"/>
    </location>
</feature>
<evidence type="ECO:0000256" key="3">
    <source>
        <dbReference type="ARBA" id="ARBA00022692"/>
    </source>
</evidence>
<feature type="transmembrane region" description="Helical" evidence="6">
    <location>
        <begin position="6"/>
        <end position="29"/>
    </location>
</feature>
<reference evidence="7" key="1">
    <citation type="submission" date="2021-06" db="EMBL/GenBank/DDBJ databases">
        <authorList>
            <person name="Kallberg Y."/>
            <person name="Tangrot J."/>
            <person name="Rosling A."/>
        </authorList>
    </citation>
    <scope>NUCLEOTIDE SEQUENCE</scope>
    <source>
        <strain evidence="7">UK204</strain>
    </source>
</reference>
<feature type="non-terminal residue" evidence="7">
    <location>
        <position position="91"/>
    </location>
</feature>